<organism evidence="2 3">
    <name type="scientific">Botryotinia narcissicola</name>
    <dbReference type="NCBI Taxonomy" id="278944"/>
    <lineage>
        <taxon>Eukaryota</taxon>
        <taxon>Fungi</taxon>
        <taxon>Dikarya</taxon>
        <taxon>Ascomycota</taxon>
        <taxon>Pezizomycotina</taxon>
        <taxon>Leotiomycetes</taxon>
        <taxon>Helotiales</taxon>
        <taxon>Sclerotiniaceae</taxon>
        <taxon>Botryotinia</taxon>
    </lineage>
</organism>
<comment type="caution">
    <text evidence="2">The sequence shown here is derived from an EMBL/GenBank/DDBJ whole genome shotgun (WGS) entry which is preliminary data.</text>
</comment>
<proteinExistence type="predicted"/>
<gene>
    <name evidence="2" type="ORF">BOTNAR_0706g00020</name>
</gene>
<reference evidence="2 3" key="1">
    <citation type="submission" date="2017-12" db="EMBL/GenBank/DDBJ databases">
        <title>Comparative genomics of Botrytis spp.</title>
        <authorList>
            <person name="Valero-Jimenez C.A."/>
            <person name="Tapia P."/>
            <person name="Veloso J."/>
            <person name="Silva-Moreno E."/>
            <person name="Staats M."/>
            <person name="Valdes J.H."/>
            <person name="Van Kan J.A.L."/>
        </authorList>
    </citation>
    <scope>NUCLEOTIDE SEQUENCE [LARGE SCALE GENOMIC DNA]</scope>
    <source>
        <strain evidence="2 3">MUCL2120</strain>
    </source>
</reference>
<sequence length="506" mass="57825">MNTNTNTTSRNGFYESCINSPIDQYTVNSHIMVRSRDDSASNIDGAKRRLPIRNFLDTTFKNDDPSKYRSMSFEIDKMQNSRIKEPQVEGHPTQATALHRFNDIYDDEKGGCLENLDGTPADCQNVESEASFDSSRLGDQPPTPQRADNPNQGFQNGTDRPNVQIMTAFEFTEDDDCEYEIVSPEETKRLWGIIPETGGGNDVSSQVQTTLSFSNEGQPIILGDTNSSYYYTNNGDLGKSFYHTWDRNFIDDRMAGLSGSNQEKIIGNRLLSTKTPTGLEQLCSQCGMPNLTDQITESIEPSRSLHIHTQIPDYQQSVENYSCIPRKRTRTRGAKTEAIQAGGMNVAEDLSDLDGRFEMNEIDQGSHTTTKRKKLAKTKNISQPRVEQPSYCMSRVNVSLEEMKAIDPDYDKHPHKAFFPERMKFAQQAGLKSILLPTRMINLINEQHQKAREEERKNFTGRKIPRDFKLRPVRHKDFAAFQEARRKKEKTKSYENRQRRFAKSEY</sequence>
<evidence type="ECO:0000313" key="3">
    <source>
        <dbReference type="Proteomes" id="UP000297452"/>
    </source>
</evidence>
<dbReference type="EMBL" id="PQXJ01000703">
    <property type="protein sequence ID" value="TGO45059.1"/>
    <property type="molecule type" value="Genomic_DNA"/>
</dbReference>
<feature type="region of interest" description="Disordered" evidence="1">
    <location>
        <begin position="483"/>
        <end position="506"/>
    </location>
</feature>
<name>A0A4Z1H8L8_9HELO</name>
<feature type="region of interest" description="Disordered" evidence="1">
    <location>
        <begin position="120"/>
        <end position="161"/>
    </location>
</feature>
<feature type="compositionally biased region" description="Polar residues" evidence="1">
    <location>
        <begin position="125"/>
        <end position="134"/>
    </location>
</feature>
<feature type="region of interest" description="Disordered" evidence="1">
    <location>
        <begin position="365"/>
        <end position="388"/>
    </location>
</feature>
<evidence type="ECO:0000256" key="1">
    <source>
        <dbReference type="SAM" id="MobiDB-lite"/>
    </source>
</evidence>
<dbReference type="OrthoDB" id="3538755at2759"/>
<keyword evidence="3" id="KW-1185">Reference proteome</keyword>
<dbReference type="AlphaFoldDB" id="A0A4Z1H8L8"/>
<accession>A0A4Z1H8L8</accession>
<protein>
    <submittedName>
        <fullName evidence="2">Uncharacterized protein</fullName>
    </submittedName>
</protein>
<feature type="compositionally biased region" description="Polar residues" evidence="1">
    <location>
        <begin position="146"/>
        <end position="161"/>
    </location>
</feature>
<evidence type="ECO:0000313" key="2">
    <source>
        <dbReference type="EMBL" id="TGO45059.1"/>
    </source>
</evidence>
<dbReference type="Proteomes" id="UP000297452">
    <property type="component" value="Unassembled WGS sequence"/>
</dbReference>